<dbReference type="EMBL" id="JBJUIK010000001">
    <property type="protein sequence ID" value="KAL3537077.1"/>
    <property type="molecule type" value="Genomic_DNA"/>
</dbReference>
<name>A0ABD3B0L9_9GENT</name>
<evidence type="ECO:0000256" key="2">
    <source>
        <dbReference type="ARBA" id="ARBA00022692"/>
    </source>
</evidence>
<dbReference type="Pfam" id="PF16016">
    <property type="entry name" value="VASt"/>
    <property type="match status" value="1"/>
</dbReference>
<keyword evidence="10" id="KW-1185">Reference proteome</keyword>
<feature type="region of interest" description="Disordered" evidence="6">
    <location>
        <begin position="1"/>
        <end position="59"/>
    </location>
</feature>
<dbReference type="InterPro" id="IPR031968">
    <property type="entry name" value="VASt"/>
</dbReference>
<dbReference type="PANTHER" id="PTHR47666">
    <property type="entry name" value="PROTEIN VASCULAR ASSOCIATED DEATH 1, CHLOROPLASTIC"/>
    <property type="match status" value="1"/>
</dbReference>
<dbReference type="Pfam" id="PF02893">
    <property type="entry name" value="GRAM"/>
    <property type="match status" value="1"/>
</dbReference>
<dbReference type="Proteomes" id="UP001630127">
    <property type="component" value="Unassembled WGS sequence"/>
</dbReference>
<feature type="domain" description="VASt" evidence="8">
    <location>
        <begin position="288"/>
        <end position="461"/>
    </location>
</feature>
<dbReference type="InterPro" id="IPR011993">
    <property type="entry name" value="PH-like_dom_sf"/>
</dbReference>
<gene>
    <name evidence="9" type="ORF">ACH5RR_000443</name>
</gene>
<sequence>MAAVAEKMAEPSVYPSASLSVDRTPSRQVSNAAAAASDSSSFANTPDRASSLDHSPSSSRQLDFQNQLFLKSEEYRRLFCLPQDEVLIQDFNCALLENFLLQGHMYLFAHYICFYSNLFGFETKKIIPFHEITSVRRANAAAIFPTAIEIIAGEKKFFFTSFLSRDEAFKLINDGWLENSNVVKSVTDQQESNARLSSQENGSAVVEKVESSRQLVDESNLVERDRDGSLLEDFKIPANGELEVVSTSTGLHGNAEKDVEIVQSTDCSSTGRSLVREPEDLDPPEVPEGHKMVAESKFPVKVQEFFQFFFSDAAADFQDSFHRKCGDKDYKCTKWHPDEKFGHTRDVSFQHPIKLYLGAKFGSCQEVQKYQVYKNWHLVVETSQEITDVPYGDYFRVEGLWHVETDGDESKMGCKLRVYVNVNFSKKTMFKGKIVQSTVDECRDVYAIWIDLAHELLKQKNLEIQEGNLVQNNQVQGENEEGNLGHLEKSNEVTGMNVPLTLPSSNDVNQHPIASSGQNHTGSTSVAYSFGDSLVKFCSAVKSQSPVSLLLVMSIAVILLLMQISILTLLSRPQQIHVIPQADWMYSINRGASERGVEIALLDKQIKHLKEEMRMVETLLEKMQQEHALLKLKLSDLEPVRKRQK</sequence>
<evidence type="ECO:0000256" key="3">
    <source>
        <dbReference type="ARBA" id="ARBA00022989"/>
    </source>
</evidence>
<evidence type="ECO:0000313" key="10">
    <source>
        <dbReference type="Proteomes" id="UP001630127"/>
    </source>
</evidence>
<dbReference type="Gene3D" id="2.30.29.30">
    <property type="entry name" value="Pleckstrin-homology domain (PH domain)/Phosphotyrosine-binding domain (PTB)"/>
    <property type="match status" value="1"/>
</dbReference>
<evidence type="ECO:0000313" key="9">
    <source>
        <dbReference type="EMBL" id="KAL3537077.1"/>
    </source>
</evidence>
<dbReference type="AlphaFoldDB" id="A0ABD3B0L9"/>
<dbReference type="GO" id="GO:0016020">
    <property type="term" value="C:membrane"/>
    <property type="evidence" value="ECO:0007669"/>
    <property type="project" value="UniProtKB-SubCell"/>
</dbReference>
<accession>A0ABD3B0L9</accession>
<evidence type="ECO:0000256" key="6">
    <source>
        <dbReference type="SAM" id="MobiDB-lite"/>
    </source>
</evidence>
<comment type="subcellular location">
    <subcellularLocation>
        <location evidence="1">Membrane</location>
        <topology evidence="1">Single-pass membrane protein</topology>
    </subcellularLocation>
</comment>
<proteinExistence type="predicted"/>
<keyword evidence="4 7" id="KW-0472">Membrane</keyword>
<feature type="coiled-coil region" evidence="5">
    <location>
        <begin position="599"/>
        <end position="633"/>
    </location>
</feature>
<keyword evidence="3 7" id="KW-1133">Transmembrane helix</keyword>
<dbReference type="CDD" id="cd13220">
    <property type="entry name" value="PH-GRAM_GRAMDC"/>
    <property type="match status" value="1"/>
</dbReference>
<protein>
    <recommendedName>
        <fullName evidence="8">VASt domain-containing protein</fullName>
    </recommendedName>
</protein>
<keyword evidence="5" id="KW-0175">Coiled coil</keyword>
<dbReference type="InterPro" id="IPR004182">
    <property type="entry name" value="GRAM"/>
</dbReference>
<dbReference type="SMART" id="SM00568">
    <property type="entry name" value="GRAM"/>
    <property type="match status" value="1"/>
</dbReference>
<feature type="compositionally biased region" description="Low complexity" evidence="6">
    <location>
        <begin position="26"/>
        <end position="43"/>
    </location>
</feature>
<dbReference type="PANTHER" id="PTHR47666:SF1">
    <property type="entry name" value="PROTEIN VASCULAR ASSOCIATED DEATH 1, CHLOROPLASTIC"/>
    <property type="match status" value="1"/>
</dbReference>
<organism evidence="9 10">
    <name type="scientific">Cinchona calisaya</name>
    <dbReference type="NCBI Taxonomy" id="153742"/>
    <lineage>
        <taxon>Eukaryota</taxon>
        <taxon>Viridiplantae</taxon>
        <taxon>Streptophyta</taxon>
        <taxon>Embryophyta</taxon>
        <taxon>Tracheophyta</taxon>
        <taxon>Spermatophyta</taxon>
        <taxon>Magnoliopsida</taxon>
        <taxon>eudicotyledons</taxon>
        <taxon>Gunneridae</taxon>
        <taxon>Pentapetalae</taxon>
        <taxon>asterids</taxon>
        <taxon>lamiids</taxon>
        <taxon>Gentianales</taxon>
        <taxon>Rubiaceae</taxon>
        <taxon>Cinchonoideae</taxon>
        <taxon>Cinchoneae</taxon>
        <taxon>Cinchona</taxon>
    </lineage>
</organism>
<evidence type="ECO:0000256" key="1">
    <source>
        <dbReference type="ARBA" id="ARBA00004167"/>
    </source>
</evidence>
<evidence type="ECO:0000256" key="7">
    <source>
        <dbReference type="SAM" id="Phobius"/>
    </source>
</evidence>
<evidence type="ECO:0000256" key="5">
    <source>
        <dbReference type="SAM" id="Coils"/>
    </source>
</evidence>
<feature type="transmembrane region" description="Helical" evidence="7">
    <location>
        <begin position="547"/>
        <end position="570"/>
    </location>
</feature>
<reference evidence="9 10" key="1">
    <citation type="submission" date="2024-11" db="EMBL/GenBank/DDBJ databases">
        <title>A near-complete genome assembly of Cinchona calisaya.</title>
        <authorList>
            <person name="Lian D.C."/>
            <person name="Zhao X.W."/>
            <person name="Wei L."/>
        </authorList>
    </citation>
    <scope>NUCLEOTIDE SEQUENCE [LARGE SCALE GENOMIC DNA]</scope>
    <source>
        <tissue evidence="9">Nenye</tissue>
    </source>
</reference>
<comment type="caution">
    <text evidence="9">The sequence shown here is derived from an EMBL/GenBank/DDBJ whole genome shotgun (WGS) entry which is preliminary data.</text>
</comment>
<dbReference type="PROSITE" id="PS51778">
    <property type="entry name" value="VAST"/>
    <property type="match status" value="1"/>
</dbReference>
<keyword evidence="2 7" id="KW-0812">Transmembrane</keyword>
<evidence type="ECO:0000256" key="4">
    <source>
        <dbReference type="ARBA" id="ARBA00023136"/>
    </source>
</evidence>
<evidence type="ECO:0000259" key="8">
    <source>
        <dbReference type="PROSITE" id="PS51778"/>
    </source>
</evidence>